<protein>
    <submittedName>
        <fullName evidence="1">DUF6511 domain-containing protein</fullName>
    </submittedName>
</protein>
<dbReference type="RefSeq" id="WP_197647441.1">
    <property type="nucleotide sequence ID" value="NZ_JAEACP010000029.1"/>
</dbReference>
<evidence type="ECO:0000313" key="2">
    <source>
        <dbReference type="Proteomes" id="UP001595445"/>
    </source>
</evidence>
<dbReference type="Proteomes" id="UP001595445">
    <property type="component" value="Unassembled WGS sequence"/>
</dbReference>
<proteinExistence type="predicted"/>
<accession>A0ABV7DRB2</accession>
<organism evidence="1 2">
    <name type="scientific">Tabrizicola soli</name>
    <dbReference type="NCBI Taxonomy" id="2185115"/>
    <lineage>
        <taxon>Bacteria</taxon>
        <taxon>Pseudomonadati</taxon>
        <taxon>Pseudomonadota</taxon>
        <taxon>Alphaproteobacteria</taxon>
        <taxon>Rhodobacterales</taxon>
        <taxon>Paracoccaceae</taxon>
        <taxon>Tabrizicola</taxon>
    </lineage>
</organism>
<evidence type="ECO:0000313" key="1">
    <source>
        <dbReference type="EMBL" id="MFC3085047.1"/>
    </source>
</evidence>
<keyword evidence="2" id="KW-1185">Reference proteome</keyword>
<comment type="caution">
    <text evidence="1">The sequence shown here is derived from an EMBL/GenBank/DDBJ whole genome shotgun (WGS) entry which is preliminary data.</text>
</comment>
<dbReference type="Pfam" id="PF20121">
    <property type="entry name" value="DUF6511"/>
    <property type="match status" value="1"/>
</dbReference>
<sequence length="68" mass="7591">MSVVDFTEEESQALPAVMRALAPEMERIGWDRPLAGLTKNDMHRLIVATVEAFRAEMAEIASQSEVPF</sequence>
<gene>
    <name evidence="1" type="ORF">ACFOD6_03190</name>
</gene>
<dbReference type="InterPro" id="IPR045422">
    <property type="entry name" value="DUF6511"/>
</dbReference>
<name>A0ABV7DRB2_9RHOB</name>
<dbReference type="EMBL" id="JBHRSM010000005">
    <property type="protein sequence ID" value="MFC3085047.1"/>
    <property type="molecule type" value="Genomic_DNA"/>
</dbReference>
<reference evidence="2" key="1">
    <citation type="journal article" date="2019" name="Int. J. Syst. Evol. Microbiol.">
        <title>The Global Catalogue of Microorganisms (GCM) 10K type strain sequencing project: providing services to taxonomists for standard genome sequencing and annotation.</title>
        <authorList>
            <consortium name="The Broad Institute Genomics Platform"/>
            <consortium name="The Broad Institute Genome Sequencing Center for Infectious Disease"/>
            <person name="Wu L."/>
            <person name="Ma J."/>
        </authorList>
    </citation>
    <scope>NUCLEOTIDE SEQUENCE [LARGE SCALE GENOMIC DNA]</scope>
    <source>
        <strain evidence="2">KCTC 62102</strain>
    </source>
</reference>